<dbReference type="GO" id="GO:0016757">
    <property type="term" value="F:glycosyltransferase activity"/>
    <property type="evidence" value="ECO:0007669"/>
    <property type="project" value="UniProtKB-KW"/>
</dbReference>
<dbReference type="Gene3D" id="3.90.550.10">
    <property type="entry name" value="Spore Coat Polysaccharide Biosynthesis Protein SpsA, Chain A"/>
    <property type="match status" value="1"/>
</dbReference>
<keyword evidence="1" id="KW-0328">Glycosyltransferase</keyword>
<evidence type="ECO:0008006" key="6">
    <source>
        <dbReference type="Google" id="ProtNLM"/>
    </source>
</evidence>
<dbReference type="Pfam" id="PF01501">
    <property type="entry name" value="Glyco_transf_8"/>
    <property type="match status" value="1"/>
</dbReference>
<evidence type="ECO:0000313" key="4">
    <source>
        <dbReference type="EMBL" id="APG24269.1"/>
    </source>
</evidence>
<protein>
    <recommendedName>
        <fullName evidence="6">Glycosyl transferase family 8</fullName>
    </recommendedName>
</protein>
<keyword evidence="5" id="KW-1185">Reference proteome</keyword>
<dbReference type="Proteomes" id="UP000182264">
    <property type="component" value="Chromosome"/>
</dbReference>
<dbReference type="CDD" id="cd04194">
    <property type="entry name" value="GT8_A4GalT_like"/>
    <property type="match status" value="1"/>
</dbReference>
<proteinExistence type="predicted"/>
<dbReference type="PANTHER" id="PTHR13778:SF47">
    <property type="entry name" value="LIPOPOLYSACCHARIDE 1,3-GALACTOSYLTRANSFERASE"/>
    <property type="match status" value="1"/>
</dbReference>
<dbReference type="InterPro" id="IPR029044">
    <property type="entry name" value="Nucleotide-diphossugar_trans"/>
</dbReference>
<evidence type="ECO:0000313" key="5">
    <source>
        <dbReference type="Proteomes" id="UP000182264"/>
    </source>
</evidence>
<dbReference type="PANTHER" id="PTHR13778">
    <property type="entry name" value="GLYCOSYLTRANSFERASE 8 DOMAIN-CONTAINING PROTEIN"/>
    <property type="match status" value="1"/>
</dbReference>
<dbReference type="AlphaFoldDB" id="A0A1L3GEL7"/>
<evidence type="ECO:0000256" key="2">
    <source>
        <dbReference type="ARBA" id="ARBA00022679"/>
    </source>
</evidence>
<evidence type="ECO:0000256" key="1">
    <source>
        <dbReference type="ARBA" id="ARBA00022676"/>
    </source>
</evidence>
<keyword evidence="2" id="KW-0808">Transferase</keyword>
<dbReference type="InterPro" id="IPR002495">
    <property type="entry name" value="Glyco_trans_8"/>
</dbReference>
<accession>A0A1L3GEL7</accession>
<sequence>MECMDVFYASDDGYAQHLCVSMASVLRHSQWPVRFHVLDGGISESNKAVITKHVKKFPYSEIEFIVVDNDFFKDFPISERFTVASYYRCIIHELRPNIDKAIYLDCDVVARCCLGELFNIDVTGYYAAVVEDPNIMMDARKGLLDLPDDCRYFNSGVLLLNLRKIRKESVFEKIRVLINTYEEHLTFQDQDLLNMLFFQKVKFLEPSWNVMEIVYRNGGRFCQHRFYANEFFDDCANNPRLIHYADRSTLWFKKPNTHLHKFWLDYYRYLRTTDFYRFFWQFPVFLLWRTFVTKKLMKQLRRWLFRIHFTDNSQIVRLFGVYIMNRSGTMCG</sequence>
<gene>
    <name evidence="4" type="ORF">A7E75_03880</name>
</gene>
<dbReference type="EMBL" id="CP015518">
    <property type="protein sequence ID" value="APG24269.1"/>
    <property type="molecule type" value="Genomic_DNA"/>
</dbReference>
<dbReference type="STRING" id="29542.A6070_12510"/>
<evidence type="ECO:0000256" key="3">
    <source>
        <dbReference type="ARBA" id="ARBA00022723"/>
    </source>
</evidence>
<dbReference type="GO" id="GO:0046872">
    <property type="term" value="F:metal ion binding"/>
    <property type="evidence" value="ECO:0007669"/>
    <property type="project" value="UniProtKB-KW"/>
</dbReference>
<dbReference type="SUPFAM" id="SSF53448">
    <property type="entry name" value="Nucleotide-diphospho-sugar transferases"/>
    <property type="match status" value="1"/>
</dbReference>
<keyword evidence="3" id="KW-0479">Metal-binding</keyword>
<dbReference type="InterPro" id="IPR050748">
    <property type="entry name" value="Glycosyltrans_8_dom-fam"/>
</dbReference>
<name>A0A1L3GEL7_SYNAC</name>
<reference evidence="4 5" key="1">
    <citation type="journal article" date="2017" name="Genome Announc.">
        <title>Complete Genome Sequences of Two Acetylene-Fermenting Pelobacter acetylenicus Strains.</title>
        <authorList>
            <person name="Sutton J.M."/>
            <person name="Baesman S.M."/>
            <person name="Fierst J.L."/>
            <person name="Poret-Peterson A.T."/>
            <person name="Oremland R.S."/>
            <person name="Dunlap D.S."/>
            <person name="Akob D.M."/>
        </authorList>
    </citation>
    <scope>NUCLEOTIDE SEQUENCE [LARGE SCALE GENOMIC DNA]</scope>
    <source>
        <strain evidence="4 5">DSM 3247</strain>
    </source>
</reference>
<organism evidence="4 5">
    <name type="scientific">Syntrophotalea acetylenica</name>
    <name type="common">Pelobacter acetylenicus</name>
    <dbReference type="NCBI Taxonomy" id="29542"/>
    <lineage>
        <taxon>Bacteria</taxon>
        <taxon>Pseudomonadati</taxon>
        <taxon>Thermodesulfobacteriota</taxon>
        <taxon>Desulfuromonadia</taxon>
        <taxon>Desulfuromonadales</taxon>
        <taxon>Syntrophotaleaceae</taxon>
        <taxon>Syntrophotalea</taxon>
    </lineage>
</organism>